<evidence type="ECO:0000313" key="6">
    <source>
        <dbReference type="EMBL" id="GAH87700.1"/>
    </source>
</evidence>
<evidence type="ECO:0000259" key="5">
    <source>
        <dbReference type="PROSITE" id="PS51063"/>
    </source>
</evidence>
<keyword evidence="2" id="KW-0238">DNA-binding</keyword>
<dbReference type="InterPro" id="IPR050397">
    <property type="entry name" value="Env_Response_Regulators"/>
</dbReference>
<organism evidence="6">
    <name type="scientific">marine sediment metagenome</name>
    <dbReference type="NCBI Taxonomy" id="412755"/>
    <lineage>
        <taxon>unclassified sequences</taxon>
        <taxon>metagenomes</taxon>
        <taxon>ecological metagenomes</taxon>
    </lineage>
</organism>
<dbReference type="PRINTS" id="PR00034">
    <property type="entry name" value="HTHCRP"/>
</dbReference>
<gene>
    <name evidence="6" type="ORF">S03H2_56430</name>
</gene>
<evidence type="ECO:0000256" key="2">
    <source>
        <dbReference type="ARBA" id="ARBA00023125"/>
    </source>
</evidence>
<dbReference type="Pfam" id="PF13545">
    <property type="entry name" value="HTH_Crp_2"/>
    <property type="match status" value="1"/>
</dbReference>
<proteinExistence type="predicted"/>
<dbReference type="InterPro" id="IPR036388">
    <property type="entry name" value="WH-like_DNA-bd_sf"/>
</dbReference>
<name>X1K1Z1_9ZZZZ</name>
<evidence type="ECO:0000256" key="1">
    <source>
        <dbReference type="ARBA" id="ARBA00023015"/>
    </source>
</evidence>
<dbReference type="InterPro" id="IPR000595">
    <property type="entry name" value="cNMP-bd_dom"/>
</dbReference>
<dbReference type="CDD" id="cd00038">
    <property type="entry name" value="CAP_ED"/>
    <property type="match status" value="1"/>
</dbReference>
<dbReference type="SUPFAM" id="SSF51206">
    <property type="entry name" value="cAMP-binding domain-like"/>
    <property type="match status" value="1"/>
</dbReference>
<dbReference type="PROSITE" id="PS51063">
    <property type="entry name" value="HTH_CRP_2"/>
    <property type="match status" value="1"/>
</dbReference>
<evidence type="ECO:0008006" key="7">
    <source>
        <dbReference type="Google" id="ProtNLM"/>
    </source>
</evidence>
<dbReference type="InterPro" id="IPR014710">
    <property type="entry name" value="RmlC-like_jellyroll"/>
</dbReference>
<dbReference type="Pfam" id="PF00027">
    <property type="entry name" value="cNMP_binding"/>
    <property type="match status" value="1"/>
</dbReference>
<keyword evidence="1" id="KW-0805">Transcription regulation</keyword>
<reference evidence="6" key="1">
    <citation type="journal article" date="2014" name="Front. Microbiol.">
        <title>High frequency of phylogenetically diverse reductive dehalogenase-homologous genes in deep subseafloor sedimentary metagenomes.</title>
        <authorList>
            <person name="Kawai M."/>
            <person name="Futagami T."/>
            <person name="Toyoda A."/>
            <person name="Takaki Y."/>
            <person name="Nishi S."/>
            <person name="Hori S."/>
            <person name="Arai W."/>
            <person name="Tsubouchi T."/>
            <person name="Morono Y."/>
            <person name="Uchiyama I."/>
            <person name="Ito T."/>
            <person name="Fujiyama A."/>
            <person name="Inagaki F."/>
            <person name="Takami H."/>
        </authorList>
    </citation>
    <scope>NUCLEOTIDE SEQUENCE</scope>
    <source>
        <strain evidence="6">Expedition CK06-06</strain>
    </source>
</reference>
<feature type="non-terminal residue" evidence="6">
    <location>
        <position position="130"/>
    </location>
</feature>
<evidence type="ECO:0000256" key="3">
    <source>
        <dbReference type="ARBA" id="ARBA00023163"/>
    </source>
</evidence>
<dbReference type="EMBL" id="BARU01036091">
    <property type="protein sequence ID" value="GAH87700.1"/>
    <property type="molecule type" value="Genomic_DNA"/>
</dbReference>
<dbReference type="SMART" id="SM00419">
    <property type="entry name" value="HTH_CRP"/>
    <property type="match status" value="1"/>
</dbReference>
<protein>
    <recommendedName>
        <fullName evidence="7">HTH crp-type domain-containing protein</fullName>
    </recommendedName>
</protein>
<dbReference type="InterPro" id="IPR012318">
    <property type="entry name" value="HTH_CRP"/>
</dbReference>
<evidence type="ECO:0000259" key="4">
    <source>
        <dbReference type="PROSITE" id="PS50042"/>
    </source>
</evidence>
<dbReference type="GO" id="GO:0005829">
    <property type="term" value="C:cytosol"/>
    <property type="evidence" value="ECO:0007669"/>
    <property type="project" value="TreeGrafter"/>
</dbReference>
<feature type="domain" description="HTH crp-type" evidence="5">
    <location>
        <begin position="68"/>
        <end position="130"/>
    </location>
</feature>
<dbReference type="GO" id="GO:0003700">
    <property type="term" value="F:DNA-binding transcription factor activity"/>
    <property type="evidence" value="ECO:0007669"/>
    <property type="project" value="TreeGrafter"/>
</dbReference>
<dbReference type="SUPFAM" id="SSF46785">
    <property type="entry name" value="Winged helix' DNA-binding domain"/>
    <property type="match status" value="1"/>
</dbReference>
<dbReference type="PANTHER" id="PTHR24567">
    <property type="entry name" value="CRP FAMILY TRANSCRIPTIONAL REGULATORY PROTEIN"/>
    <property type="match status" value="1"/>
</dbReference>
<dbReference type="Gene3D" id="1.10.10.10">
    <property type="entry name" value="Winged helix-like DNA-binding domain superfamily/Winged helix DNA-binding domain"/>
    <property type="match status" value="1"/>
</dbReference>
<dbReference type="PROSITE" id="PS50042">
    <property type="entry name" value="CNMP_BINDING_3"/>
    <property type="match status" value="1"/>
</dbReference>
<dbReference type="AlphaFoldDB" id="X1K1Z1"/>
<accession>X1K1Z1</accession>
<comment type="caution">
    <text evidence="6">The sequence shown here is derived from an EMBL/GenBank/DDBJ whole genome shotgun (WGS) entry which is preliminary data.</text>
</comment>
<feature type="domain" description="Cyclic nucleotide-binding" evidence="4">
    <location>
        <begin position="1"/>
        <end position="37"/>
    </location>
</feature>
<dbReference type="InterPro" id="IPR018490">
    <property type="entry name" value="cNMP-bd_dom_sf"/>
</dbReference>
<dbReference type="PANTHER" id="PTHR24567:SF28">
    <property type="entry name" value="LISTERIOLYSIN REGULATORY PROTEIN"/>
    <property type="match status" value="1"/>
</dbReference>
<dbReference type="GO" id="GO:0003677">
    <property type="term" value="F:DNA binding"/>
    <property type="evidence" value="ECO:0007669"/>
    <property type="project" value="UniProtKB-KW"/>
</dbReference>
<dbReference type="Gene3D" id="2.60.120.10">
    <property type="entry name" value="Jelly Rolls"/>
    <property type="match status" value="1"/>
</dbReference>
<keyword evidence="3" id="KW-0804">Transcription</keyword>
<sequence length="130" mass="14274">MFGEVAVFEDKPYPASAQAVAETKVLGIRRKDFLSFLAQRPGVALRIISVLGGRLRDAQGRLKDLAGERVEQRLARTLLMLSAKLGSTLPFTRQEVADMAGTTTETAIRFMSRLKDGGIIRSTRGKIIIL</sequence>
<dbReference type="InterPro" id="IPR036390">
    <property type="entry name" value="WH_DNA-bd_sf"/>
</dbReference>